<keyword evidence="2 4" id="KW-0808">Transferase</keyword>
<evidence type="ECO:0000256" key="1">
    <source>
        <dbReference type="ARBA" id="ARBA00022490"/>
    </source>
</evidence>
<evidence type="ECO:0000313" key="5">
    <source>
        <dbReference type="EMBL" id="MBY4892567.1"/>
    </source>
</evidence>
<dbReference type="GO" id="GO:0008914">
    <property type="term" value="F:leucyl-tRNA--protein transferase activity"/>
    <property type="evidence" value="ECO:0007669"/>
    <property type="project" value="UniProtKB-UniRule"/>
</dbReference>
<dbReference type="Proteomes" id="UP000693972">
    <property type="component" value="Unassembled WGS sequence"/>
</dbReference>
<keyword evidence="1 4" id="KW-0963">Cytoplasm</keyword>
<dbReference type="Pfam" id="PF03588">
    <property type="entry name" value="Leu_Phe_trans"/>
    <property type="match status" value="1"/>
</dbReference>
<evidence type="ECO:0000256" key="3">
    <source>
        <dbReference type="ARBA" id="ARBA00023315"/>
    </source>
</evidence>
<dbReference type="PANTHER" id="PTHR30098">
    <property type="entry name" value="LEUCYL/PHENYLALANYL-TRNA--PROTEIN TRANSFERASE"/>
    <property type="match status" value="1"/>
</dbReference>
<dbReference type="HAMAP" id="MF_00688">
    <property type="entry name" value="Leu_Phe_trans"/>
    <property type="match status" value="1"/>
</dbReference>
<dbReference type="EMBL" id="CP078073">
    <property type="protein sequence ID" value="QXL89308.1"/>
    <property type="molecule type" value="Genomic_DNA"/>
</dbReference>
<organism evidence="6">
    <name type="scientific">Gymnodinialimonas phycosphaerae</name>
    <dbReference type="NCBI Taxonomy" id="2841589"/>
    <lineage>
        <taxon>Bacteria</taxon>
        <taxon>Pseudomonadati</taxon>
        <taxon>Pseudomonadota</taxon>
        <taxon>Alphaproteobacteria</taxon>
        <taxon>Rhodobacterales</taxon>
        <taxon>Paracoccaceae</taxon>
        <taxon>Gymnodinialimonas</taxon>
    </lineage>
</organism>
<comment type="catalytic activity">
    <reaction evidence="4">
        <text>N-terminal L-arginyl-[protein] + L-leucyl-tRNA(Leu) = N-terminal L-leucyl-L-arginyl-[protein] + tRNA(Leu) + H(+)</text>
        <dbReference type="Rhea" id="RHEA:50416"/>
        <dbReference type="Rhea" id="RHEA-COMP:9613"/>
        <dbReference type="Rhea" id="RHEA-COMP:9622"/>
        <dbReference type="Rhea" id="RHEA-COMP:12672"/>
        <dbReference type="Rhea" id="RHEA-COMP:12673"/>
        <dbReference type="ChEBI" id="CHEBI:15378"/>
        <dbReference type="ChEBI" id="CHEBI:64719"/>
        <dbReference type="ChEBI" id="CHEBI:78442"/>
        <dbReference type="ChEBI" id="CHEBI:78494"/>
        <dbReference type="ChEBI" id="CHEBI:133044"/>
        <dbReference type="EC" id="2.3.2.6"/>
    </reaction>
</comment>
<dbReference type="InterPro" id="IPR042203">
    <property type="entry name" value="Leu/Phe-tRNA_Trfase_C"/>
</dbReference>
<name>A0A975TXI7_9RHOB</name>
<comment type="similarity">
    <text evidence="4">Belongs to the L/F-transferase family.</text>
</comment>
<dbReference type="NCBIfam" id="TIGR00667">
    <property type="entry name" value="aat"/>
    <property type="match status" value="1"/>
</dbReference>
<evidence type="ECO:0000313" key="7">
    <source>
        <dbReference type="Proteomes" id="UP000693972"/>
    </source>
</evidence>
<dbReference type="Gene3D" id="3.40.630.70">
    <property type="entry name" value="Leucyl/phenylalanyl-tRNA-protein transferase, C-terminal domain"/>
    <property type="match status" value="1"/>
</dbReference>
<dbReference type="AlphaFoldDB" id="A0A975TXI7"/>
<accession>A0A975TXI7</accession>
<sequence>MAHDMYPQRRPLLTPDLMLRAYAAGIFPMSEGADNPEVFWVDPQRRGVFPLDGFHISRSLRRQINRGGYRVHINRDFTGVLDGCADREPTWINADLSACYLALHAQGLAHSVEIWDDEGLKGAVFGITLGAAFFGESMFSRRTGGSKLALAHLIHRLRAGGFTLFDTQFVTDHLMSLGAVELPRSDYRAELSHALMLPADFMALPEDAPMAV</sequence>
<proteinExistence type="inferred from homology"/>
<keyword evidence="3 4" id="KW-0012">Acyltransferase</keyword>
<dbReference type="EMBL" id="JAIMBW010000001">
    <property type="protein sequence ID" value="MBY4892567.1"/>
    <property type="molecule type" value="Genomic_DNA"/>
</dbReference>
<gene>
    <name evidence="4 6" type="primary">aat</name>
    <name evidence="5" type="ORF">KUL25_07295</name>
    <name evidence="6" type="ORF">KUL25_07300</name>
</gene>
<evidence type="ECO:0000256" key="4">
    <source>
        <dbReference type="HAMAP-Rule" id="MF_00688"/>
    </source>
</evidence>
<dbReference type="GO" id="GO:0005737">
    <property type="term" value="C:cytoplasm"/>
    <property type="evidence" value="ECO:0007669"/>
    <property type="project" value="UniProtKB-SubCell"/>
</dbReference>
<dbReference type="SUPFAM" id="SSF55729">
    <property type="entry name" value="Acyl-CoA N-acyltransferases (Nat)"/>
    <property type="match status" value="1"/>
</dbReference>
<dbReference type="EC" id="2.3.2.6" evidence="4"/>
<comment type="catalytic activity">
    <reaction evidence="4">
        <text>N-terminal L-lysyl-[protein] + L-leucyl-tRNA(Leu) = N-terminal L-leucyl-L-lysyl-[protein] + tRNA(Leu) + H(+)</text>
        <dbReference type="Rhea" id="RHEA:12340"/>
        <dbReference type="Rhea" id="RHEA-COMP:9613"/>
        <dbReference type="Rhea" id="RHEA-COMP:9622"/>
        <dbReference type="Rhea" id="RHEA-COMP:12670"/>
        <dbReference type="Rhea" id="RHEA-COMP:12671"/>
        <dbReference type="ChEBI" id="CHEBI:15378"/>
        <dbReference type="ChEBI" id="CHEBI:65249"/>
        <dbReference type="ChEBI" id="CHEBI:78442"/>
        <dbReference type="ChEBI" id="CHEBI:78494"/>
        <dbReference type="ChEBI" id="CHEBI:133043"/>
        <dbReference type="EC" id="2.3.2.6"/>
    </reaction>
</comment>
<evidence type="ECO:0000313" key="6">
    <source>
        <dbReference type="EMBL" id="QXL89308.1"/>
    </source>
</evidence>
<dbReference type="InterPro" id="IPR016181">
    <property type="entry name" value="Acyl_CoA_acyltransferase"/>
</dbReference>
<dbReference type="GO" id="GO:0030163">
    <property type="term" value="P:protein catabolic process"/>
    <property type="evidence" value="ECO:0007669"/>
    <property type="project" value="UniProtKB-UniRule"/>
</dbReference>
<comment type="catalytic activity">
    <reaction evidence="4">
        <text>L-phenylalanyl-tRNA(Phe) + an N-terminal L-alpha-aminoacyl-[protein] = an N-terminal L-phenylalanyl-L-alpha-aminoacyl-[protein] + tRNA(Phe)</text>
        <dbReference type="Rhea" id="RHEA:43632"/>
        <dbReference type="Rhea" id="RHEA-COMP:9668"/>
        <dbReference type="Rhea" id="RHEA-COMP:9699"/>
        <dbReference type="Rhea" id="RHEA-COMP:10636"/>
        <dbReference type="Rhea" id="RHEA-COMP:10637"/>
        <dbReference type="ChEBI" id="CHEBI:78442"/>
        <dbReference type="ChEBI" id="CHEBI:78531"/>
        <dbReference type="ChEBI" id="CHEBI:78597"/>
        <dbReference type="ChEBI" id="CHEBI:83561"/>
        <dbReference type="EC" id="2.3.2.6"/>
    </reaction>
</comment>
<reference evidence="6 7" key="1">
    <citation type="submission" date="2021-07" db="EMBL/GenBank/DDBJ databases">
        <title>Karlodiniumbacter phycospheric gen. nov., sp. nov., a phycosphere bacterium isolated from karlodinium veneficum.</title>
        <authorList>
            <person name="Peng Y."/>
            <person name="Jiang L."/>
            <person name="Lee J."/>
        </authorList>
    </citation>
    <scope>NUCLEOTIDE SEQUENCE</scope>
    <source>
        <strain evidence="6 7">N5</strain>
    </source>
</reference>
<evidence type="ECO:0000256" key="2">
    <source>
        <dbReference type="ARBA" id="ARBA00022679"/>
    </source>
</evidence>
<comment type="subcellular location">
    <subcellularLocation>
        <location evidence="4">Cytoplasm</location>
    </subcellularLocation>
</comment>
<dbReference type="PANTHER" id="PTHR30098:SF2">
    <property type="entry name" value="LEUCYL_PHENYLALANYL-TRNA--PROTEIN TRANSFERASE"/>
    <property type="match status" value="1"/>
</dbReference>
<comment type="function">
    <text evidence="4">Functions in the N-end rule pathway of protein degradation where it conjugates Leu, Phe and, less efficiently, Met from aminoacyl-tRNAs to the N-termini of proteins containing an N-terminal arginine or lysine.</text>
</comment>
<keyword evidence="7" id="KW-1185">Reference proteome</keyword>
<protein>
    <recommendedName>
        <fullName evidence="4">Leucyl/phenylalanyl-tRNA--protein transferase</fullName>
        <ecNumber evidence="4">2.3.2.6</ecNumber>
    </recommendedName>
    <alternativeName>
        <fullName evidence="4">L/F-transferase</fullName>
    </alternativeName>
    <alternativeName>
        <fullName evidence="4">Leucyltransferase</fullName>
    </alternativeName>
    <alternativeName>
        <fullName evidence="4">Phenyalanyltransferase</fullName>
    </alternativeName>
</protein>
<dbReference type="InterPro" id="IPR004616">
    <property type="entry name" value="Leu/Phe-tRNA_Trfase"/>
</dbReference>
<dbReference type="RefSeq" id="WP_257892349.1">
    <property type="nucleotide sequence ID" value="NZ_JAIMBW010000001.1"/>
</dbReference>